<dbReference type="Proteomes" id="UP000821865">
    <property type="component" value="Chromosome 4"/>
</dbReference>
<reference evidence="1" key="1">
    <citation type="submission" date="2020-05" db="EMBL/GenBank/DDBJ databases">
        <title>Large-scale comparative analyses of tick genomes elucidate their genetic diversity and vector capacities.</title>
        <authorList>
            <person name="Jia N."/>
            <person name="Wang J."/>
            <person name="Shi W."/>
            <person name="Du L."/>
            <person name="Sun Y."/>
            <person name="Zhan W."/>
            <person name="Jiang J."/>
            <person name="Wang Q."/>
            <person name="Zhang B."/>
            <person name="Ji P."/>
            <person name="Sakyi L.B."/>
            <person name="Cui X."/>
            <person name="Yuan T."/>
            <person name="Jiang B."/>
            <person name="Yang W."/>
            <person name="Lam T.T.-Y."/>
            <person name="Chang Q."/>
            <person name="Ding S."/>
            <person name="Wang X."/>
            <person name="Zhu J."/>
            <person name="Ruan X."/>
            <person name="Zhao L."/>
            <person name="Wei J."/>
            <person name="Que T."/>
            <person name="Du C."/>
            <person name="Cheng J."/>
            <person name="Dai P."/>
            <person name="Han X."/>
            <person name="Huang E."/>
            <person name="Gao Y."/>
            <person name="Liu J."/>
            <person name="Shao H."/>
            <person name="Ye R."/>
            <person name="Li L."/>
            <person name="Wei W."/>
            <person name="Wang X."/>
            <person name="Wang C."/>
            <person name="Yang T."/>
            <person name="Huo Q."/>
            <person name="Li W."/>
            <person name="Guo W."/>
            <person name="Chen H."/>
            <person name="Zhou L."/>
            <person name="Ni X."/>
            <person name="Tian J."/>
            <person name="Zhou Y."/>
            <person name="Sheng Y."/>
            <person name="Liu T."/>
            <person name="Pan Y."/>
            <person name="Xia L."/>
            <person name="Li J."/>
            <person name="Zhao F."/>
            <person name="Cao W."/>
        </authorList>
    </citation>
    <scope>NUCLEOTIDE SEQUENCE</scope>
    <source>
        <strain evidence="1">Dsil-2018</strain>
    </source>
</reference>
<comment type="caution">
    <text evidence="1">The sequence shown here is derived from an EMBL/GenBank/DDBJ whole genome shotgun (WGS) entry which is preliminary data.</text>
</comment>
<name>A0ACB8CWE8_DERSI</name>
<evidence type="ECO:0000313" key="2">
    <source>
        <dbReference type="Proteomes" id="UP000821865"/>
    </source>
</evidence>
<gene>
    <name evidence="1" type="ORF">HPB49_009207</name>
</gene>
<keyword evidence="2" id="KW-1185">Reference proteome</keyword>
<organism evidence="1 2">
    <name type="scientific">Dermacentor silvarum</name>
    <name type="common">Tick</name>
    <dbReference type="NCBI Taxonomy" id="543639"/>
    <lineage>
        <taxon>Eukaryota</taxon>
        <taxon>Metazoa</taxon>
        <taxon>Ecdysozoa</taxon>
        <taxon>Arthropoda</taxon>
        <taxon>Chelicerata</taxon>
        <taxon>Arachnida</taxon>
        <taxon>Acari</taxon>
        <taxon>Parasitiformes</taxon>
        <taxon>Ixodida</taxon>
        <taxon>Ixodoidea</taxon>
        <taxon>Ixodidae</taxon>
        <taxon>Rhipicephalinae</taxon>
        <taxon>Dermacentor</taxon>
    </lineage>
</organism>
<protein>
    <submittedName>
        <fullName evidence="1">Uncharacterized protein</fullName>
    </submittedName>
</protein>
<evidence type="ECO:0000313" key="1">
    <source>
        <dbReference type="EMBL" id="KAH7953471.1"/>
    </source>
</evidence>
<sequence length="629" mass="70501">MRLPITLAILLVLWAVSETGLCLTPCPSHCTARFGVAFPEGPKLVQGPDASLVIEIIEALENLEPGVKMAIITIDNKKVKVPSKLKSKVKTIIKEHPTVSKILWFILVRFKPKNPPKGGNSTLQRPGSGSSLQEIKLPSYEPKIPLPPPNEQMFMPPGILGVNDKIRFWLELLLNQPNYFPVIYQALIKLGVVFKNLDNPIQQVYVGRKEIPLPRPVVVKYIVQISDQSFDLPREADRLTAYVSKHPEHLVLVVTLLKRFGATFSTNGQGMLTGFILFNVTHNFKRALGTKVSVGNKPFEIPKDIKLLIDFVKSRPKELFKIMILLEAFGVKSYKNDNGHMELRVPGQGQTSVEIANSVRIKLGKREYDIPADLETIFKRPEGVNIGMLFVALQRKNVKVKVDDSTGIVLGIMIRGILVPFPLTIDLRFQLKNKVYNIPRDLKALIVQLEIMGMPSQALHILYTKYGVIPVRNSVGIVIALSFNGRKYPITVEKQTAVALLRKKFLLPRDADKMVAFVGTSEKRIVLMLQALQRAGFMFVPETNGYLQTIQKGAQMITLRMRIQISVKFNKVLYRMPYDLPRLVKVVKGIGSQGLKKLVQALKKVGVIVTKVGSKLEIQFNSIKYTVNG</sequence>
<proteinExistence type="predicted"/>
<accession>A0ACB8CWE8</accession>
<dbReference type="EMBL" id="CM023473">
    <property type="protein sequence ID" value="KAH7953471.1"/>
    <property type="molecule type" value="Genomic_DNA"/>
</dbReference>